<dbReference type="AlphaFoldDB" id="Q4T8X2"/>
<dbReference type="KEGG" id="tng:GSTEN00005034G001"/>
<name>Q4T8X2_TETNG</name>
<accession>Q4T8X2</accession>
<reference evidence="1" key="1">
    <citation type="journal article" date="2004" name="Nature">
        <title>Genome duplication in the teleost fish Tetraodon nigroviridis reveals the early vertebrate proto-karyotype.</title>
        <authorList>
            <person name="Jaillon O."/>
            <person name="Aury J.-M."/>
            <person name="Brunet F."/>
            <person name="Petit J.-L."/>
            <person name="Stange-Thomann N."/>
            <person name="Mauceli E."/>
            <person name="Bouneau L."/>
            <person name="Fischer C."/>
            <person name="Ozouf-Costaz C."/>
            <person name="Bernot A."/>
            <person name="Nicaud S."/>
            <person name="Jaffe D."/>
            <person name="Fisher S."/>
            <person name="Lutfalla G."/>
            <person name="Dossat C."/>
            <person name="Segurens B."/>
            <person name="Dasilva C."/>
            <person name="Salanoubat M."/>
            <person name="Levy M."/>
            <person name="Boudet N."/>
            <person name="Castellano S."/>
            <person name="Anthouard V."/>
            <person name="Jubin C."/>
            <person name="Castelli V."/>
            <person name="Katinka M."/>
            <person name="Vacherie B."/>
            <person name="Biemont C."/>
            <person name="Skalli Z."/>
            <person name="Cattolico L."/>
            <person name="Poulain J."/>
            <person name="De Berardinis V."/>
            <person name="Cruaud C."/>
            <person name="Duprat S."/>
            <person name="Brottier P."/>
            <person name="Coutanceau J.-P."/>
            <person name="Gouzy J."/>
            <person name="Parra G."/>
            <person name="Lardier G."/>
            <person name="Chapple C."/>
            <person name="McKernan K.J."/>
            <person name="McEwan P."/>
            <person name="Bosak S."/>
            <person name="Kellis M."/>
            <person name="Volff J.-N."/>
            <person name="Guigo R."/>
            <person name="Zody M.C."/>
            <person name="Mesirov J."/>
            <person name="Lindblad-Toh K."/>
            <person name="Birren B."/>
            <person name="Nusbaum C."/>
            <person name="Kahn D."/>
            <person name="Robinson-Rechavi M."/>
            <person name="Laudet V."/>
            <person name="Schachter V."/>
            <person name="Quetier F."/>
            <person name="Saurin W."/>
            <person name="Scarpelli C."/>
            <person name="Wincker P."/>
            <person name="Lander E.S."/>
            <person name="Weissenbach J."/>
            <person name="Roest Crollius H."/>
        </authorList>
    </citation>
    <scope>NUCLEOTIDE SEQUENCE [LARGE SCALE GENOMIC DNA]</scope>
</reference>
<dbReference type="EMBL" id="CAAE01007711">
    <property type="protein sequence ID" value="CAF90660.1"/>
    <property type="molecule type" value="Genomic_DNA"/>
</dbReference>
<protein>
    <submittedName>
        <fullName evidence="1">(spotted green pufferfish) hypothetical protein</fullName>
    </submittedName>
</protein>
<organism evidence="1">
    <name type="scientific">Tetraodon nigroviridis</name>
    <name type="common">Spotted green pufferfish</name>
    <name type="synonym">Chelonodon nigroviridis</name>
    <dbReference type="NCBI Taxonomy" id="99883"/>
    <lineage>
        <taxon>Eukaryota</taxon>
        <taxon>Metazoa</taxon>
        <taxon>Chordata</taxon>
        <taxon>Craniata</taxon>
        <taxon>Vertebrata</taxon>
        <taxon>Euteleostomi</taxon>
        <taxon>Actinopterygii</taxon>
        <taxon>Neopterygii</taxon>
        <taxon>Teleostei</taxon>
        <taxon>Neoteleostei</taxon>
        <taxon>Acanthomorphata</taxon>
        <taxon>Eupercaria</taxon>
        <taxon>Tetraodontiformes</taxon>
        <taxon>Tetradontoidea</taxon>
        <taxon>Tetraodontidae</taxon>
        <taxon>Tetraodon</taxon>
    </lineage>
</organism>
<sequence>LSLIINLPTCRTPTPLVRTLLRVEGTAARLLSGLERGEKRTAGSWEATLTRVCVGELISSKGSLNHHPKFQK</sequence>
<reference evidence="1" key="2">
    <citation type="submission" date="2004-02" db="EMBL/GenBank/DDBJ databases">
        <authorList>
            <consortium name="Genoscope"/>
            <consortium name="Whitehead Institute Centre for Genome Research"/>
        </authorList>
    </citation>
    <scope>NUCLEOTIDE SEQUENCE</scope>
</reference>
<comment type="caution">
    <text evidence="1">The sequence shown here is derived from an EMBL/GenBank/DDBJ whole genome shotgun (WGS) entry which is preliminary data.</text>
</comment>
<gene>
    <name evidence="1" type="ORF">GSTENG00005034001</name>
</gene>
<evidence type="ECO:0000313" key="1">
    <source>
        <dbReference type="EMBL" id="CAF90660.1"/>
    </source>
</evidence>
<proteinExistence type="predicted"/>
<feature type="non-terminal residue" evidence="1">
    <location>
        <position position="1"/>
    </location>
</feature>